<dbReference type="eggNOG" id="COG0791">
    <property type="taxonomic scope" value="Bacteria"/>
</dbReference>
<proteinExistence type="inferred from homology"/>
<dbReference type="PANTHER" id="PTHR47053:SF1">
    <property type="entry name" value="MUREIN DD-ENDOPEPTIDASE MEPH-RELATED"/>
    <property type="match status" value="1"/>
</dbReference>
<evidence type="ECO:0000256" key="5">
    <source>
        <dbReference type="ARBA" id="ARBA00022807"/>
    </source>
</evidence>
<dbReference type="PROSITE" id="PS51935">
    <property type="entry name" value="NLPC_P60"/>
    <property type="match status" value="1"/>
</dbReference>
<dbReference type="InterPro" id="IPR057309">
    <property type="entry name" value="PcsB_CC"/>
</dbReference>
<accession>W6RX16</accession>
<dbReference type="Pfam" id="PF00877">
    <property type="entry name" value="NLPC_P60"/>
    <property type="match status" value="1"/>
</dbReference>
<keyword evidence="10" id="KW-1185">Reference proteome</keyword>
<dbReference type="SUPFAM" id="SSF54001">
    <property type="entry name" value="Cysteine proteinases"/>
    <property type="match status" value="1"/>
</dbReference>
<feature type="chain" id="PRO_5038610575" evidence="7">
    <location>
        <begin position="23"/>
        <end position="359"/>
    </location>
</feature>
<feature type="domain" description="NlpC/P60" evidence="8">
    <location>
        <begin position="241"/>
        <end position="359"/>
    </location>
</feature>
<dbReference type="OrthoDB" id="9808890at2"/>
<dbReference type="PATRIC" id="fig|1216932.3.peg.1003"/>
<feature type="coiled-coil region" evidence="6">
    <location>
        <begin position="143"/>
        <end position="198"/>
    </location>
</feature>
<dbReference type="EMBL" id="HG917868">
    <property type="protein sequence ID" value="CDM68179.1"/>
    <property type="molecule type" value="Genomic_DNA"/>
</dbReference>
<evidence type="ECO:0000256" key="6">
    <source>
        <dbReference type="SAM" id="Coils"/>
    </source>
</evidence>
<evidence type="ECO:0000256" key="4">
    <source>
        <dbReference type="ARBA" id="ARBA00022801"/>
    </source>
</evidence>
<dbReference type="RefSeq" id="WP_044037071.1">
    <property type="nucleotide sequence ID" value="NZ_HG917868.1"/>
</dbReference>
<dbReference type="Pfam" id="PF24568">
    <property type="entry name" value="CC_PcsB"/>
    <property type="match status" value="1"/>
</dbReference>
<reference evidence="9 10" key="1">
    <citation type="submission" date="2013-11" db="EMBL/GenBank/DDBJ databases">
        <title>Complete genome sequence of Clostridum sp. M2/40.</title>
        <authorList>
            <person name="Wibberg D."/>
            <person name="Puehler A."/>
            <person name="Schlueter A."/>
        </authorList>
    </citation>
    <scope>NUCLEOTIDE SEQUENCE [LARGE SCALE GENOMIC DNA]</scope>
    <source>
        <strain evidence="10">M2/40</strain>
    </source>
</reference>
<feature type="coiled-coil region" evidence="6">
    <location>
        <begin position="31"/>
        <end position="79"/>
    </location>
</feature>
<dbReference type="PANTHER" id="PTHR47053">
    <property type="entry name" value="MUREIN DD-ENDOPEPTIDASE MEPH-RELATED"/>
    <property type="match status" value="1"/>
</dbReference>
<dbReference type="STRING" id="1216932.CM240_1015"/>
<evidence type="ECO:0000256" key="1">
    <source>
        <dbReference type="ARBA" id="ARBA00007074"/>
    </source>
</evidence>
<sequence length="359" mass="39486">MKRKYLSLIIAAALLIAMEDMGESVNATPMLSEYQEILSKVEEANSNIQKLDEKISNLLSEQENTKASINEKSEAINKKQAEIDEVYSILKENEDDFKARVRAVYKNGNDSTIEILSKSKTLGDLIERAATIEKVSTYEKDIIDNIRDNKNRLEKEKSTYNKEIKKLNSLNKKLATQITDTEKEKSNQEKLLAEANELKVKYSTELAYIDNANNELALNLGQGTATIASATVASRGGDTNSAGAMAVLSEAANHLGKPYVWGAKGPNSFDCSGFVQYVFGRVGINAPAPTYTQETLGSYVPKGQEQPGDLVFFGTPGNTHHVGIYVGNGLYIHAPQTGDFVKYSNLSSASDYSFARRIL</sequence>
<dbReference type="eggNOG" id="COG3883">
    <property type="taxonomic scope" value="Bacteria"/>
</dbReference>
<keyword evidence="4" id="KW-0378">Hydrolase</keyword>
<evidence type="ECO:0000256" key="3">
    <source>
        <dbReference type="ARBA" id="ARBA00022729"/>
    </source>
</evidence>
<dbReference type="Gene3D" id="3.90.1720.10">
    <property type="entry name" value="endopeptidase domain like (from Nostoc punctiforme)"/>
    <property type="match status" value="1"/>
</dbReference>
<dbReference type="Gene3D" id="6.10.250.3150">
    <property type="match status" value="1"/>
</dbReference>
<evidence type="ECO:0000313" key="10">
    <source>
        <dbReference type="Proteomes" id="UP000019426"/>
    </source>
</evidence>
<dbReference type="GO" id="GO:0008234">
    <property type="term" value="F:cysteine-type peptidase activity"/>
    <property type="evidence" value="ECO:0007669"/>
    <property type="project" value="UniProtKB-KW"/>
</dbReference>
<keyword evidence="3 7" id="KW-0732">Signal</keyword>
<gene>
    <name evidence="9" type="ORF">CM240_1015</name>
</gene>
<keyword evidence="6" id="KW-0175">Coiled coil</keyword>
<dbReference type="InterPro" id="IPR000064">
    <property type="entry name" value="NLP_P60_dom"/>
</dbReference>
<keyword evidence="5" id="KW-0788">Thiol protease</keyword>
<dbReference type="InterPro" id="IPR051202">
    <property type="entry name" value="Peptidase_C40"/>
</dbReference>
<keyword evidence="2" id="KW-0645">Protease</keyword>
<evidence type="ECO:0000256" key="2">
    <source>
        <dbReference type="ARBA" id="ARBA00022670"/>
    </source>
</evidence>
<dbReference type="HOGENOM" id="CLU_034085_0_0_9"/>
<evidence type="ECO:0000256" key="7">
    <source>
        <dbReference type="SAM" id="SignalP"/>
    </source>
</evidence>
<evidence type="ECO:0000259" key="8">
    <source>
        <dbReference type="PROSITE" id="PS51935"/>
    </source>
</evidence>
<dbReference type="InterPro" id="IPR038765">
    <property type="entry name" value="Papain-like_cys_pep_sf"/>
</dbReference>
<dbReference type="KEGG" id="clt:CM240_1015"/>
<dbReference type="AlphaFoldDB" id="W6RX16"/>
<feature type="signal peptide" evidence="7">
    <location>
        <begin position="1"/>
        <end position="22"/>
    </location>
</feature>
<dbReference type="Proteomes" id="UP000019426">
    <property type="component" value="Chromosome M2/40_rep1"/>
</dbReference>
<name>W6RX16_9CLOT</name>
<comment type="similarity">
    <text evidence="1">Belongs to the peptidase C40 family.</text>
</comment>
<organism evidence="9 10">
    <name type="scientific">Clostridium bornimense</name>
    <dbReference type="NCBI Taxonomy" id="1216932"/>
    <lineage>
        <taxon>Bacteria</taxon>
        <taxon>Bacillati</taxon>
        <taxon>Bacillota</taxon>
        <taxon>Clostridia</taxon>
        <taxon>Eubacteriales</taxon>
        <taxon>Clostridiaceae</taxon>
        <taxon>Clostridium</taxon>
    </lineage>
</organism>
<protein>
    <submittedName>
        <fullName evidence="9">NLP/P60 protein</fullName>
    </submittedName>
</protein>
<dbReference type="GO" id="GO:0006508">
    <property type="term" value="P:proteolysis"/>
    <property type="evidence" value="ECO:0007669"/>
    <property type="project" value="UniProtKB-KW"/>
</dbReference>
<evidence type="ECO:0000313" key="9">
    <source>
        <dbReference type="EMBL" id="CDM68179.1"/>
    </source>
</evidence>